<dbReference type="EMBL" id="JBHTOQ010000028">
    <property type="protein sequence ID" value="MFD1482555.1"/>
    <property type="molecule type" value="Genomic_DNA"/>
</dbReference>
<comment type="caution">
    <text evidence="1">The sequence shown here is derived from an EMBL/GenBank/DDBJ whole genome shotgun (WGS) entry which is preliminary data.</text>
</comment>
<keyword evidence="2" id="KW-1185">Reference proteome</keyword>
<sequence length="182" mass="20465">MPTADGSTKLLSEVCDDLVKAKFVDLTRYRSQKYGACHLTESEAPKVAVALMPLCSRAFVKLNVMLAIDRDALFSPRNYVQVRCRLYVEEAPSSTFVRFLNDMDRLKGFGSETFERNISRISKVYALNRVAEIMPRNFHRGWSGTLLPHQTYDAMKGAEASSFRDASGIHSWADLLHRAGVA</sequence>
<reference evidence="2" key="1">
    <citation type="journal article" date="2019" name="Int. J. Syst. Evol. Microbiol.">
        <title>The Global Catalogue of Microorganisms (GCM) 10K type strain sequencing project: providing services to taxonomists for standard genome sequencing and annotation.</title>
        <authorList>
            <consortium name="The Broad Institute Genomics Platform"/>
            <consortium name="The Broad Institute Genome Sequencing Center for Infectious Disease"/>
            <person name="Wu L."/>
            <person name="Ma J."/>
        </authorList>
    </citation>
    <scope>NUCLEOTIDE SEQUENCE [LARGE SCALE GENOMIC DNA]</scope>
    <source>
        <strain evidence="2">CCM 8875</strain>
    </source>
</reference>
<evidence type="ECO:0000313" key="1">
    <source>
        <dbReference type="EMBL" id="MFD1482555.1"/>
    </source>
</evidence>
<organism evidence="1 2">
    <name type="scientific">Paracoccus nototheniae</name>
    <dbReference type="NCBI Taxonomy" id="2489002"/>
    <lineage>
        <taxon>Bacteria</taxon>
        <taxon>Pseudomonadati</taxon>
        <taxon>Pseudomonadota</taxon>
        <taxon>Alphaproteobacteria</taxon>
        <taxon>Rhodobacterales</taxon>
        <taxon>Paracoccaceae</taxon>
        <taxon>Paracoccus</taxon>
    </lineage>
</organism>
<name>A0ABW4DY68_9RHOB</name>
<accession>A0ABW4DY68</accession>
<gene>
    <name evidence="1" type="ORF">ACFQ5P_14765</name>
</gene>
<evidence type="ECO:0000313" key="2">
    <source>
        <dbReference type="Proteomes" id="UP001597302"/>
    </source>
</evidence>
<protein>
    <submittedName>
        <fullName evidence="1">Uncharacterized protein</fullName>
    </submittedName>
</protein>
<dbReference type="RefSeq" id="WP_131578693.1">
    <property type="nucleotide sequence ID" value="NZ_CBCSAJ010000124.1"/>
</dbReference>
<proteinExistence type="predicted"/>
<dbReference type="Proteomes" id="UP001597302">
    <property type="component" value="Unassembled WGS sequence"/>
</dbReference>